<sequence>MSTWAITRAFCGSGRAIGILPSLSIDRTMEPNCAEEAKSATSGVGRDDGGIWGEEESKDITNISRMVDEEGKLGGEISLSLPREEQLTLGTLLSIHAVVESFAGE</sequence>
<accession>A0A426Y9K5</accession>
<comment type="caution">
    <text evidence="2">The sequence shown here is derived from an EMBL/GenBank/DDBJ whole genome shotgun (WGS) entry which is preliminary data.</text>
</comment>
<feature type="region of interest" description="Disordered" evidence="1">
    <location>
        <begin position="34"/>
        <end position="55"/>
    </location>
</feature>
<dbReference type="EMBL" id="AMZH03013965">
    <property type="protein sequence ID" value="RRT48422.1"/>
    <property type="molecule type" value="Genomic_DNA"/>
</dbReference>
<organism evidence="2 3">
    <name type="scientific">Ensete ventricosum</name>
    <name type="common">Abyssinian banana</name>
    <name type="synonym">Musa ensete</name>
    <dbReference type="NCBI Taxonomy" id="4639"/>
    <lineage>
        <taxon>Eukaryota</taxon>
        <taxon>Viridiplantae</taxon>
        <taxon>Streptophyta</taxon>
        <taxon>Embryophyta</taxon>
        <taxon>Tracheophyta</taxon>
        <taxon>Spermatophyta</taxon>
        <taxon>Magnoliopsida</taxon>
        <taxon>Liliopsida</taxon>
        <taxon>Zingiberales</taxon>
        <taxon>Musaceae</taxon>
        <taxon>Ensete</taxon>
    </lineage>
</organism>
<evidence type="ECO:0000256" key="1">
    <source>
        <dbReference type="SAM" id="MobiDB-lite"/>
    </source>
</evidence>
<name>A0A426Y9K5_ENSVE</name>
<reference evidence="2 3" key="1">
    <citation type="journal article" date="2014" name="Agronomy (Basel)">
        <title>A Draft Genome Sequence for Ensete ventricosum, the Drought-Tolerant Tree Against Hunger.</title>
        <authorList>
            <person name="Harrison J."/>
            <person name="Moore K.A."/>
            <person name="Paszkiewicz K."/>
            <person name="Jones T."/>
            <person name="Grant M."/>
            <person name="Ambacheew D."/>
            <person name="Muzemil S."/>
            <person name="Studholme D.J."/>
        </authorList>
    </citation>
    <scope>NUCLEOTIDE SEQUENCE [LARGE SCALE GENOMIC DNA]</scope>
</reference>
<evidence type="ECO:0000313" key="3">
    <source>
        <dbReference type="Proteomes" id="UP000287651"/>
    </source>
</evidence>
<dbReference type="AlphaFoldDB" id="A0A426Y9K5"/>
<evidence type="ECO:0000313" key="2">
    <source>
        <dbReference type="EMBL" id="RRT48422.1"/>
    </source>
</evidence>
<dbReference type="Proteomes" id="UP000287651">
    <property type="component" value="Unassembled WGS sequence"/>
</dbReference>
<proteinExistence type="predicted"/>
<protein>
    <submittedName>
        <fullName evidence="2">Uncharacterized protein</fullName>
    </submittedName>
</protein>
<gene>
    <name evidence="2" type="ORF">B296_00033478</name>
</gene>